<accession>A0A1B6DHU9</accession>
<evidence type="ECO:0000256" key="1">
    <source>
        <dbReference type="SAM" id="SignalP"/>
    </source>
</evidence>
<dbReference type="EMBL" id="GEDC01012035">
    <property type="protein sequence ID" value="JAS25263.1"/>
    <property type="molecule type" value="Transcribed_RNA"/>
</dbReference>
<name>A0A1B6DHU9_9HEMI</name>
<keyword evidence="1" id="KW-0732">Signal</keyword>
<gene>
    <name evidence="2" type="ORF">g.6719</name>
</gene>
<organism evidence="2">
    <name type="scientific">Clastoptera arizonana</name>
    <name type="common">Arizona spittle bug</name>
    <dbReference type="NCBI Taxonomy" id="38151"/>
    <lineage>
        <taxon>Eukaryota</taxon>
        <taxon>Metazoa</taxon>
        <taxon>Ecdysozoa</taxon>
        <taxon>Arthropoda</taxon>
        <taxon>Hexapoda</taxon>
        <taxon>Insecta</taxon>
        <taxon>Pterygota</taxon>
        <taxon>Neoptera</taxon>
        <taxon>Paraneoptera</taxon>
        <taxon>Hemiptera</taxon>
        <taxon>Auchenorrhyncha</taxon>
        <taxon>Cercopoidea</taxon>
        <taxon>Clastopteridae</taxon>
        <taxon>Clastoptera</taxon>
    </lineage>
</organism>
<dbReference type="AlphaFoldDB" id="A0A1B6DHU9"/>
<reference evidence="2" key="1">
    <citation type="submission" date="2015-12" db="EMBL/GenBank/DDBJ databases">
        <title>De novo transcriptome assembly of four potential Pierce s Disease insect vectors from Arizona vineyards.</title>
        <authorList>
            <person name="Tassone E.E."/>
        </authorList>
    </citation>
    <scope>NUCLEOTIDE SEQUENCE</scope>
</reference>
<feature type="chain" id="PRO_5008581279" description="Lipocalin/cytosolic fatty-acid binding domain-containing protein" evidence="1">
    <location>
        <begin position="28"/>
        <end position="188"/>
    </location>
</feature>
<evidence type="ECO:0000313" key="2">
    <source>
        <dbReference type="EMBL" id="JAS25263.1"/>
    </source>
</evidence>
<sequence>MELEILLDKVNTKSLLLFLTCATLVSSDWSEQPCLSTDHVPGSSLGVFAGLKLYTRYLKGLDNYSSEIDSLTWQFNKVQENQYVVQLSMVTNDKKHSYMSFNWIDFPENQVITDINEGSKGNQMYAIPFLERNSTMVLYMCQEFDDGHHRHILQVLSLYLNHDVTKALEAARKIAVDVKLPFKHRTMI</sequence>
<feature type="signal peptide" evidence="1">
    <location>
        <begin position="1"/>
        <end position="27"/>
    </location>
</feature>
<protein>
    <recommendedName>
        <fullName evidence="3">Lipocalin/cytosolic fatty-acid binding domain-containing protein</fullName>
    </recommendedName>
</protein>
<proteinExistence type="predicted"/>
<evidence type="ECO:0008006" key="3">
    <source>
        <dbReference type="Google" id="ProtNLM"/>
    </source>
</evidence>